<name>A0A9J5XYN1_SOLCO</name>
<reference evidence="2 3" key="1">
    <citation type="submission" date="2020-09" db="EMBL/GenBank/DDBJ databases">
        <title>De no assembly of potato wild relative species, Solanum commersonii.</title>
        <authorList>
            <person name="Cho K."/>
        </authorList>
    </citation>
    <scope>NUCLEOTIDE SEQUENCE [LARGE SCALE GENOMIC DNA]</scope>
    <source>
        <strain evidence="2">LZ3.2</strain>
        <tissue evidence="2">Leaf</tissue>
    </source>
</reference>
<organism evidence="2 3">
    <name type="scientific">Solanum commersonii</name>
    <name type="common">Commerson's wild potato</name>
    <name type="synonym">Commerson's nightshade</name>
    <dbReference type="NCBI Taxonomy" id="4109"/>
    <lineage>
        <taxon>Eukaryota</taxon>
        <taxon>Viridiplantae</taxon>
        <taxon>Streptophyta</taxon>
        <taxon>Embryophyta</taxon>
        <taxon>Tracheophyta</taxon>
        <taxon>Spermatophyta</taxon>
        <taxon>Magnoliopsida</taxon>
        <taxon>eudicotyledons</taxon>
        <taxon>Gunneridae</taxon>
        <taxon>Pentapetalae</taxon>
        <taxon>asterids</taxon>
        <taxon>lamiids</taxon>
        <taxon>Solanales</taxon>
        <taxon>Solanaceae</taxon>
        <taxon>Solanoideae</taxon>
        <taxon>Solaneae</taxon>
        <taxon>Solanum</taxon>
    </lineage>
</organism>
<evidence type="ECO:0000313" key="3">
    <source>
        <dbReference type="Proteomes" id="UP000824120"/>
    </source>
</evidence>
<dbReference type="Proteomes" id="UP000824120">
    <property type="component" value="Chromosome 8"/>
</dbReference>
<comment type="caution">
    <text evidence="2">The sequence shown here is derived from an EMBL/GenBank/DDBJ whole genome shotgun (WGS) entry which is preliminary data.</text>
</comment>
<evidence type="ECO:0000313" key="2">
    <source>
        <dbReference type="EMBL" id="KAG5592268.1"/>
    </source>
</evidence>
<protein>
    <submittedName>
        <fullName evidence="2">Uncharacterized protein</fullName>
    </submittedName>
</protein>
<dbReference type="AlphaFoldDB" id="A0A9J5XYN1"/>
<keyword evidence="3" id="KW-1185">Reference proteome</keyword>
<feature type="compositionally biased region" description="Basic residues" evidence="1">
    <location>
        <begin position="1"/>
        <end position="10"/>
    </location>
</feature>
<feature type="compositionally biased region" description="Basic and acidic residues" evidence="1">
    <location>
        <begin position="11"/>
        <end position="21"/>
    </location>
</feature>
<sequence length="79" mass="9395">MRGRMPKLRRKEAEELEKQKQVEAQPFETQNLEFDYVSWGYSDQFNHDMWDNSQLEVDLANQSSITQKPRQQSTSVECV</sequence>
<evidence type="ECO:0000256" key="1">
    <source>
        <dbReference type="SAM" id="MobiDB-lite"/>
    </source>
</evidence>
<feature type="region of interest" description="Disordered" evidence="1">
    <location>
        <begin position="1"/>
        <end position="22"/>
    </location>
</feature>
<dbReference type="EMBL" id="JACXVP010000008">
    <property type="protein sequence ID" value="KAG5592268.1"/>
    <property type="molecule type" value="Genomic_DNA"/>
</dbReference>
<proteinExistence type="predicted"/>
<gene>
    <name evidence="2" type="ORF">H5410_042782</name>
</gene>
<accession>A0A9J5XYN1</accession>